<sequence length="466" mass="51376">MSPTPPHNCSPDDIRRALTILMPPIEPYWQKPLKDYAVAAYDLQRQPASSVARGQAMLLVRSMVERVAQKAGFGLDDARSASFELTASPVLQTGPHTLLLFEPDAFYTHLFSLMGLQSSGRRWHVTYAGSTMSFKESAKKGPGWLRLEGEPLNLFGLPRSQMDGRSICCFNGTYRFLLSNSAGVETPNNAAKRLLEELPPTLFPSASEAIKAANKKLWSSHFGRSVNLLQLDDFDVAGLIAEHLEDPTSWLYEFFVAERHAALLPNGIDRLNAGLWRGWVRRTTDYFWYVGPEKVLPVVLDGGYLRGVASSDVMVKFAPDSIASAIRDRKLLPTLFLAFLVLSIVPGIRALGGCRQPVYLPLLRYLAALCAERSGDGDLLNDLRQDDYPGMWGHRVLRPSAGDPFHDINGSGGISALIEDYGSLPLFEASGDLTSFTGDTLWSEMSKHLASGEIKVSAAEWKWSGV</sequence>
<dbReference type="AlphaFoldDB" id="A0A0D0JHR8"/>
<gene>
    <name evidence="1" type="ORF">RU07_01685</name>
</gene>
<protein>
    <submittedName>
        <fullName evidence="1">Uncharacterized protein</fullName>
    </submittedName>
</protein>
<evidence type="ECO:0000313" key="1">
    <source>
        <dbReference type="EMBL" id="KIQ05567.1"/>
    </source>
</evidence>
<reference evidence="1 2" key="1">
    <citation type="submission" date="2014-12" db="EMBL/GenBank/DDBJ databases">
        <title>16Stimator: statistical estimation of ribosomal gene copy numbers from draft genome assemblies.</title>
        <authorList>
            <person name="Perisin M.A."/>
            <person name="Vetter M."/>
            <person name="Gilbert J.A."/>
            <person name="Bergelson J."/>
        </authorList>
    </citation>
    <scope>NUCLEOTIDE SEQUENCE [LARGE SCALE GENOMIC DNA]</scope>
    <source>
        <strain evidence="1 2">MEJ076</strain>
    </source>
</reference>
<dbReference type="OrthoDB" id="8040276at2"/>
<name>A0A0D0JHR8_AGRTU</name>
<accession>A0A0D0JHR8</accession>
<organism evidence="1 2">
    <name type="scientific">Agrobacterium tumefaciens</name>
    <dbReference type="NCBI Taxonomy" id="358"/>
    <lineage>
        <taxon>Bacteria</taxon>
        <taxon>Pseudomonadati</taxon>
        <taxon>Pseudomonadota</taxon>
        <taxon>Alphaproteobacteria</taxon>
        <taxon>Hyphomicrobiales</taxon>
        <taxon>Rhizobiaceae</taxon>
        <taxon>Rhizobium/Agrobacterium group</taxon>
        <taxon>Agrobacterium</taxon>
        <taxon>Agrobacterium tumefaciens complex</taxon>
    </lineage>
</organism>
<comment type="caution">
    <text evidence="1">The sequence shown here is derived from an EMBL/GenBank/DDBJ whole genome shotgun (WGS) entry which is preliminary data.</text>
</comment>
<evidence type="ECO:0000313" key="2">
    <source>
        <dbReference type="Proteomes" id="UP000035017"/>
    </source>
</evidence>
<dbReference type="EMBL" id="JXQV01000002">
    <property type="protein sequence ID" value="KIQ05567.1"/>
    <property type="molecule type" value="Genomic_DNA"/>
</dbReference>
<proteinExistence type="predicted"/>
<dbReference type="Proteomes" id="UP000035017">
    <property type="component" value="Unassembled WGS sequence"/>
</dbReference>